<organism evidence="1">
    <name type="scientific">Arundo donax</name>
    <name type="common">Giant reed</name>
    <name type="synonym">Donax arundinaceus</name>
    <dbReference type="NCBI Taxonomy" id="35708"/>
    <lineage>
        <taxon>Eukaryota</taxon>
        <taxon>Viridiplantae</taxon>
        <taxon>Streptophyta</taxon>
        <taxon>Embryophyta</taxon>
        <taxon>Tracheophyta</taxon>
        <taxon>Spermatophyta</taxon>
        <taxon>Magnoliopsida</taxon>
        <taxon>Liliopsida</taxon>
        <taxon>Poales</taxon>
        <taxon>Poaceae</taxon>
        <taxon>PACMAD clade</taxon>
        <taxon>Arundinoideae</taxon>
        <taxon>Arundineae</taxon>
        <taxon>Arundo</taxon>
    </lineage>
</organism>
<dbReference type="EMBL" id="GBRH01183862">
    <property type="protein sequence ID" value="JAE14034.1"/>
    <property type="molecule type" value="Transcribed_RNA"/>
</dbReference>
<sequence>MIAASQNLERKEVCSSHWVQQHKLDQELHLTNFQAFLSLHAETQRPLVAHRRS</sequence>
<evidence type="ECO:0000313" key="1">
    <source>
        <dbReference type="EMBL" id="JAE14034.1"/>
    </source>
</evidence>
<proteinExistence type="predicted"/>
<accession>A0A0A9FRZ4</accession>
<protein>
    <submittedName>
        <fullName evidence="1">Uncharacterized protein</fullName>
    </submittedName>
</protein>
<reference evidence="1" key="2">
    <citation type="journal article" date="2015" name="Data Brief">
        <title>Shoot transcriptome of the giant reed, Arundo donax.</title>
        <authorList>
            <person name="Barrero R.A."/>
            <person name="Guerrero F.D."/>
            <person name="Moolhuijzen P."/>
            <person name="Goolsby J.A."/>
            <person name="Tidwell J."/>
            <person name="Bellgard S.E."/>
            <person name="Bellgard M.I."/>
        </authorList>
    </citation>
    <scope>NUCLEOTIDE SEQUENCE</scope>
    <source>
        <tissue evidence="1">Shoot tissue taken approximately 20 cm above the soil surface</tissue>
    </source>
</reference>
<dbReference type="AlphaFoldDB" id="A0A0A9FRZ4"/>
<name>A0A0A9FRZ4_ARUDO</name>
<reference evidence="1" key="1">
    <citation type="submission" date="2014-09" db="EMBL/GenBank/DDBJ databases">
        <authorList>
            <person name="Magalhaes I.L.F."/>
            <person name="Oliveira U."/>
            <person name="Santos F.R."/>
            <person name="Vidigal T.H.D.A."/>
            <person name="Brescovit A.D."/>
            <person name="Santos A.J."/>
        </authorList>
    </citation>
    <scope>NUCLEOTIDE SEQUENCE</scope>
    <source>
        <tissue evidence="1">Shoot tissue taken approximately 20 cm above the soil surface</tissue>
    </source>
</reference>